<dbReference type="AlphaFoldDB" id="A0A1H5J593"/>
<reference evidence="3" key="1">
    <citation type="submission" date="2016-10" db="EMBL/GenBank/DDBJ databases">
        <authorList>
            <person name="Varghese N."/>
            <person name="Submissions S."/>
        </authorList>
    </citation>
    <scope>NUCLEOTIDE SEQUENCE [LARGE SCALE GENOMIC DNA]</scope>
    <source>
        <strain evidence="3">DSM 45237</strain>
    </source>
</reference>
<name>A0A1H5J593_9ACTN</name>
<protein>
    <submittedName>
        <fullName evidence="2">Uncharacterized protein</fullName>
    </submittedName>
</protein>
<dbReference type="STRING" id="561176.SAMN04488561_1445"/>
<evidence type="ECO:0000256" key="1">
    <source>
        <dbReference type="SAM" id="MobiDB-lite"/>
    </source>
</evidence>
<gene>
    <name evidence="2" type="ORF">SAMN04488561_1445</name>
</gene>
<evidence type="ECO:0000313" key="3">
    <source>
        <dbReference type="Proteomes" id="UP000181980"/>
    </source>
</evidence>
<dbReference type="EMBL" id="FNUC01000003">
    <property type="protein sequence ID" value="SEE47600.1"/>
    <property type="molecule type" value="Genomic_DNA"/>
</dbReference>
<organism evidence="2 3">
    <name type="scientific">Jiangella alba</name>
    <dbReference type="NCBI Taxonomy" id="561176"/>
    <lineage>
        <taxon>Bacteria</taxon>
        <taxon>Bacillati</taxon>
        <taxon>Actinomycetota</taxon>
        <taxon>Actinomycetes</taxon>
        <taxon>Jiangellales</taxon>
        <taxon>Jiangellaceae</taxon>
        <taxon>Jiangella</taxon>
    </lineage>
</organism>
<accession>A0A1H5J593</accession>
<feature type="region of interest" description="Disordered" evidence="1">
    <location>
        <begin position="109"/>
        <end position="162"/>
    </location>
</feature>
<dbReference type="OrthoDB" id="3781658at2"/>
<proteinExistence type="predicted"/>
<dbReference type="RefSeq" id="WP_069114525.1">
    <property type="nucleotide sequence ID" value="NZ_FNUC01000003.1"/>
</dbReference>
<keyword evidence="3" id="KW-1185">Reference proteome</keyword>
<sequence length="162" mass="17529">MATYEDPVRDAFEVREAMRGLAHATRHPPDRITAYRTLESLRWATDALQTTLEQLADAYDGYAGSDTMIGGDPVAGAAATRKITSRLRRGARNARRMAQMVTEAWDLEDRTDYVAPPPPGRTAWQAPAAPPPPPPPSQRLLPRTSSPAWTPPGAADDGGLGL</sequence>
<dbReference type="Proteomes" id="UP000181980">
    <property type="component" value="Unassembled WGS sequence"/>
</dbReference>
<evidence type="ECO:0000313" key="2">
    <source>
        <dbReference type="EMBL" id="SEE47600.1"/>
    </source>
</evidence>
<feature type="compositionally biased region" description="Pro residues" evidence="1">
    <location>
        <begin position="128"/>
        <end position="137"/>
    </location>
</feature>